<dbReference type="AlphaFoldDB" id="A0AAV8RLB3"/>
<feature type="region of interest" description="Disordered" evidence="4">
    <location>
        <begin position="779"/>
        <end position="811"/>
    </location>
</feature>
<dbReference type="InterPro" id="IPR004176">
    <property type="entry name" value="Clp_R_N"/>
</dbReference>
<gene>
    <name evidence="6" type="ORF">OPV22_006418</name>
</gene>
<keyword evidence="7" id="KW-1185">Reference proteome</keyword>
<dbReference type="InterPro" id="IPR036628">
    <property type="entry name" value="Clp_N_dom_sf"/>
</dbReference>
<sequence length="962" mass="105927">MRTGACTLQQALTAEAASVLKHSLSLARRRGHAQVTPLHVAATLLSCSSSSNLLRRACLKSQPHYPASHPLRCRALELCFNVALNRLTTTPPPAAHPSLSNALVAALKRAQAHQRRGCMELQQQQQQLLLAVKIELEQLIISILDDPSVSRVMREAGFSSTSVKSSLEEETSSVLSRSSSFLLESHKDVIDHGSSFWQSPLFTLPSQQSSHDDDASAVFAVMLGKQGRRTNTVLVGDSVSMAEGVVAELMAKVGRGEVPDELKAAHFIKLHLSYVHLRLMSRSDADLKLSDLRRKIDHLASERTGGGVIIYAGDLRWTVDEETRDGCRFKPAEHMVAELGRLLSEFRSSIGNGGAGAANTKLWLLATASYQTYTRCQVRQPSLETRWALQAVVVPSGGLGLSLQAPSGRHSGSPQLFQHPSPLLGSKVLSYREDEKLICCGECISNFEREASVHRSVNKDTSCGSTQLPFWLQRQSPDDHKDALVELKRKWNSLCRNLHHIRRSQTHLHPSSTLNQSCIGKNLTCSSSYPWWPNSNQSKNSMRTTPELDGGLPFDMVDSRNGTGNWQEREESKPNFSEVSLRSLRSAGTLDVGVTLSLGSAAVSDSATSNKQKEMMADHRELTRKLLENMPWQSEIVPSIVEALTSSENKGVRLLLQGNDCVSKRRLARVVVEHFCGSEERFIHINMRRRASKCSSCGEILEEAWEKESKLVVFMEAIDRADTSFIRSLVDVLKMGAFETSSGQEVCLTETTFILTTSSSAGIGDAGEGSNDVIKMKLEAEEPSTNKDLKRKEAETEQQDKPKRPRTGGCTLDLNLLAEGEDEEAVPSDLTNETDCGNSRLPSELLELITARFAMDADLERLRPASENLVSKLRRAFDEVRSGGGEEIGELLIDGAAVAELMAAAGSFLEGIFERWVREVFQTCLRRVERGGNVRLRAEGKVGNVAEFGFMSSLLPKRMEAD</sequence>
<dbReference type="SUPFAM" id="SSF81923">
    <property type="entry name" value="Double Clp-N motif"/>
    <property type="match status" value="1"/>
</dbReference>
<dbReference type="EMBL" id="JAQQAF010000002">
    <property type="protein sequence ID" value="KAJ8505532.1"/>
    <property type="molecule type" value="Genomic_DNA"/>
</dbReference>
<evidence type="ECO:0000259" key="5">
    <source>
        <dbReference type="PROSITE" id="PS51903"/>
    </source>
</evidence>
<feature type="domain" description="Clp R" evidence="5">
    <location>
        <begin position="8"/>
        <end position="173"/>
    </location>
</feature>
<evidence type="ECO:0000256" key="2">
    <source>
        <dbReference type="ARBA" id="ARBA00022737"/>
    </source>
</evidence>
<organism evidence="6 7">
    <name type="scientific">Ensete ventricosum</name>
    <name type="common">Abyssinian banana</name>
    <name type="synonym">Musa ensete</name>
    <dbReference type="NCBI Taxonomy" id="4639"/>
    <lineage>
        <taxon>Eukaryota</taxon>
        <taxon>Viridiplantae</taxon>
        <taxon>Streptophyta</taxon>
        <taxon>Embryophyta</taxon>
        <taxon>Tracheophyta</taxon>
        <taxon>Spermatophyta</taxon>
        <taxon>Magnoliopsida</taxon>
        <taxon>Liliopsida</taxon>
        <taxon>Zingiberales</taxon>
        <taxon>Musaceae</taxon>
        <taxon>Ensete</taxon>
    </lineage>
</organism>
<protein>
    <recommendedName>
        <fullName evidence="5">Clp R domain-containing protein</fullName>
    </recommendedName>
</protein>
<evidence type="ECO:0000313" key="7">
    <source>
        <dbReference type="Proteomes" id="UP001222027"/>
    </source>
</evidence>
<evidence type="ECO:0000256" key="1">
    <source>
        <dbReference type="ARBA" id="ARBA00008675"/>
    </source>
</evidence>
<dbReference type="Proteomes" id="UP001222027">
    <property type="component" value="Unassembled WGS sequence"/>
</dbReference>
<comment type="caution">
    <text evidence="6">The sequence shown here is derived from an EMBL/GenBank/DDBJ whole genome shotgun (WGS) entry which is preliminary data.</text>
</comment>
<dbReference type="Pfam" id="PF02861">
    <property type="entry name" value="Clp_N"/>
    <property type="match status" value="1"/>
</dbReference>
<dbReference type="Gene3D" id="3.40.50.300">
    <property type="entry name" value="P-loop containing nucleotide triphosphate hydrolases"/>
    <property type="match status" value="1"/>
</dbReference>
<accession>A0AAV8RLB3</accession>
<dbReference type="InterPro" id="IPR058680">
    <property type="entry name" value="NBD_SMAX1-like"/>
</dbReference>
<comment type="similarity">
    <text evidence="1">Belongs to the ClpA/ClpB family.</text>
</comment>
<reference evidence="6 7" key="1">
    <citation type="submission" date="2022-12" db="EMBL/GenBank/DDBJ databases">
        <title>Chromosome-scale assembly of the Ensete ventricosum genome.</title>
        <authorList>
            <person name="Dussert Y."/>
            <person name="Stocks J."/>
            <person name="Wendawek A."/>
            <person name="Woldeyes F."/>
            <person name="Nichols R.A."/>
            <person name="Borrell J.S."/>
        </authorList>
    </citation>
    <scope>NUCLEOTIDE SEQUENCE [LARGE SCALE GENOMIC DNA]</scope>
    <source>
        <strain evidence="7">cv. Maze</strain>
        <tissue evidence="6">Seeds</tissue>
    </source>
</reference>
<dbReference type="Pfam" id="PF23569">
    <property type="entry name" value="NBD_SMAX1"/>
    <property type="match status" value="1"/>
</dbReference>
<evidence type="ECO:0000256" key="3">
    <source>
        <dbReference type="PROSITE-ProRule" id="PRU01251"/>
    </source>
</evidence>
<evidence type="ECO:0000256" key="4">
    <source>
        <dbReference type="SAM" id="MobiDB-lite"/>
    </source>
</evidence>
<dbReference type="SUPFAM" id="SSF52540">
    <property type="entry name" value="P-loop containing nucleoside triphosphate hydrolases"/>
    <property type="match status" value="1"/>
</dbReference>
<dbReference type="PANTHER" id="PTHR43572:SF3">
    <property type="entry name" value="PROTEIN SMAX1-LIKE 5"/>
    <property type="match status" value="1"/>
</dbReference>
<dbReference type="PANTHER" id="PTHR43572">
    <property type="entry name" value="CHAPERONE PROTEIN CLPD, CHLOROPLASTIC"/>
    <property type="match status" value="1"/>
</dbReference>
<proteinExistence type="inferred from homology"/>
<evidence type="ECO:0000313" key="6">
    <source>
        <dbReference type="EMBL" id="KAJ8505532.1"/>
    </source>
</evidence>
<dbReference type="PROSITE" id="PS51903">
    <property type="entry name" value="CLP_R"/>
    <property type="match status" value="1"/>
</dbReference>
<keyword evidence="2 3" id="KW-0677">Repeat</keyword>
<dbReference type="InterPro" id="IPR051650">
    <property type="entry name" value="SL_signaling_regulator"/>
</dbReference>
<dbReference type="Gene3D" id="1.10.1780.10">
    <property type="entry name" value="Clp, N-terminal domain"/>
    <property type="match status" value="1"/>
</dbReference>
<dbReference type="InterPro" id="IPR027417">
    <property type="entry name" value="P-loop_NTPase"/>
</dbReference>
<feature type="compositionally biased region" description="Basic and acidic residues" evidence="4">
    <location>
        <begin position="779"/>
        <end position="802"/>
    </location>
</feature>
<name>A0AAV8RLB3_ENSVE</name>